<keyword evidence="2" id="KW-1185">Reference proteome</keyword>
<dbReference type="RefSeq" id="WP_380078672.1">
    <property type="nucleotide sequence ID" value="NZ_JBHSGO010000166.1"/>
</dbReference>
<organism evidence="1 2">
    <name type="scientific">Falsiporphyromonas endometrii</name>
    <dbReference type="NCBI Taxonomy" id="1387297"/>
    <lineage>
        <taxon>Bacteria</taxon>
        <taxon>Pseudomonadati</taxon>
        <taxon>Bacteroidota</taxon>
        <taxon>Bacteroidia</taxon>
        <taxon>Bacteroidales</taxon>
        <taxon>Porphyromonadaceae</taxon>
        <taxon>Falsiporphyromonas</taxon>
    </lineage>
</organism>
<sequence length="283" mass="31629">MNKLSLFISIILLSIALSYSQENPVRYMQNTNMLKVGGNFLRDSYLSPLKYGGVSIGYGFESYRFLSAGDHSLILRDAGDISFDFDDNPAKNASFWGIGVNFSINPMWKIVGNLPFSIYVGPGVRAFLGGLYCTRNGNNPASLKLGADIEGMVLATYRLKWESCPILASVSWQTSLLGTTFSTQYGESYYELFMIREGSGVAKGMNFTIPSKAWYNEINLNFDFPIKNIMTLRAGYQLSNYNTNINHLHTSKLMQSFVIGFTRHLNVIKGKAAVEKKNAELIF</sequence>
<protein>
    <submittedName>
        <fullName evidence="1">DUF3316 domain-containing protein</fullName>
    </submittedName>
</protein>
<proteinExistence type="predicted"/>
<dbReference type="EMBL" id="JBHSGO010000166">
    <property type="protein sequence ID" value="MFC4666017.1"/>
    <property type="molecule type" value="Genomic_DNA"/>
</dbReference>
<reference evidence="2" key="1">
    <citation type="journal article" date="2019" name="Int. J. Syst. Evol. Microbiol.">
        <title>The Global Catalogue of Microorganisms (GCM) 10K type strain sequencing project: providing services to taxonomists for standard genome sequencing and annotation.</title>
        <authorList>
            <consortium name="The Broad Institute Genomics Platform"/>
            <consortium name="The Broad Institute Genome Sequencing Center for Infectious Disease"/>
            <person name="Wu L."/>
            <person name="Ma J."/>
        </authorList>
    </citation>
    <scope>NUCLEOTIDE SEQUENCE [LARGE SCALE GENOMIC DNA]</scope>
    <source>
        <strain evidence="2">CGMCC 4.7357</strain>
    </source>
</reference>
<dbReference type="Proteomes" id="UP001596020">
    <property type="component" value="Unassembled WGS sequence"/>
</dbReference>
<name>A0ABV9K7N9_9PORP</name>
<gene>
    <name evidence="1" type="ORF">ACFO3G_05315</name>
</gene>
<evidence type="ECO:0000313" key="2">
    <source>
        <dbReference type="Proteomes" id="UP001596020"/>
    </source>
</evidence>
<evidence type="ECO:0000313" key="1">
    <source>
        <dbReference type="EMBL" id="MFC4666017.1"/>
    </source>
</evidence>
<accession>A0ABV9K7N9</accession>
<comment type="caution">
    <text evidence="1">The sequence shown here is derived from an EMBL/GenBank/DDBJ whole genome shotgun (WGS) entry which is preliminary data.</text>
</comment>